<accession>A0A1W2BH15</accession>
<reference evidence="6 7" key="1">
    <citation type="submission" date="2017-04" db="EMBL/GenBank/DDBJ databases">
        <authorList>
            <person name="Afonso C.L."/>
            <person name="Miller P.J."/>
            <person name="Scott M.A."/>
            <person name="Spackman E."/>
            <person name="Goraichik I."/>
            <person name="Dimitrov K.M."/>
            <person name="Suarez D.L."/>
            <person name="Swayne D.E."/>
        </authorList>
    </citation>
    <scope>NUCLEOTIDE SEQUENCE [LARGE SCALE GENOMIC DNA]</scope>
    <source>
        <strain evidence="6 7">DSM 19625</strain>
    </source>
</reference>
<dbReference type="GO" id="GO:0009279">
    <property type="term" value="C:cell outer membrane"/>
    <property type="evidence" value="ECO:0007669"/>
    <property type="project" value="UniProtKB-SubCell"/>
</dbReference>
<keyword evidence="4" id="KW-0732">Signal</keyword>
<dbReference type="RefSeq" id="WP_084288371.1">
    <property type="nucleotide sequence ID" value="NZ_FWYB01000002.1"/>
</dbReference>
<dbReference type="InterPro" id="IPR036942">
    <property type="entry name" value="Beta-barrel_TonB_sf"/>
</dbReference>
<keyword evidence="6" id="KW-0675">Receptor</keyword>
<dbReference type="OrthoDB" id="1086219at2"/>
<protein>
    <submittedName>
        <fullName evidence="6">Outer membrane receptor proteins, mostly Fe transport</fullName>
    </submittedName>
</protein>
<keyword evidence="2" id="KW-0472">Membrane</keyword>
<dbReference type="STRING" id="475255.SAMN04488101_102456"/>
<feature type="chain" id="PRO_5010703217" evidence="4">
    <location>
        <begin position="20"/>
        <end position="914"/>
    </location>
</feature>
<evidence type="ECO:0000256" key="2">
    <source>
        <dbReference type="ARBA" id="ARBA00023136"/>
    </source>
</evidence>
<dbReference type="SUPFAM" id="SSF49478">
    <property type="entry name" value="Cna protein B-type domain"/>
    <property type="match status" value="1"/>
</dbReference>
<evidence type="ECO:0000256" key="3">
    <source>
        <dbReference type="ARBA" id="ARBA00023237"/>
    </source>
</evidence>
<dbReference type="EMBL" id="FWYB01000002">
    <property type="protein sequence ID" value="SMC72161.1"/>
    <property type="molecule type" value="Genomic_DNA"/>
</dbReference>
<gene>
    <name evidence="6" type="ORF">SAMN04488101_102456</name>
</gene>
<evidence type="ECO:0000313" key="7">
    <source>
        <dbReference type="Proteomes" id="UP000192678"/>
    </source>
</evidence>
<feature type="signal peptide" evidence="4">
    <location>
        <begin position="1"/>
        <end position="19"/>
    </location>
</feature>
<proteinExistence type="predicted"/>
<comment type="subcellular location">
    <subcellularLocation>
        <location evidence="1">Cell outer membrane</location>
    </subcellularLocation>
</comment>
<keyword evidence="7" id="KW-1185">Reference proteome</keyword>
<evidence type="ECO:0000256" key="1">
    <source>
        <dbReference type="ARBA" id="ARBA00004442"/>
    </source>
</evidence>
<dbReference type="Proteomes" id="UP000192678">
    <property type="component" value="Unassembled WGS sequence"/>
</dbReference>
<keyword evidence="3" id="KW-0998">Cell outer membrane</keyword>
<evidence type="ECO:0000259" key="5">
    <source>
        <dbReference type="Pfam" id="PF14905"/>
    </source>
</evidence>
<dbReference type="InterPro" id="IPR041700">
    <property type="entry name" value="OMP_b-brl_3"/>
</dbReference>
<dbReference type="SUPFAM" id="SSF56935">
    <property type="entry name" value="Porins"/>
    <property type="match status" value="1"/>
</dbReference>
<sequence>MKLTYLALLMVCNTMLSFAQRPYTIKGSVIDTMATYKLVNTTITLLNQKDSTLVKYTRANDEGSFSINNLRSGKFILLVTYPGYADYAENFTLDTINPAKDFGSVNLMLKSTLLEGVIIKGKSAAITIKGDTTEFNAGSYNIQPNAKVEDLLKQLPGIQIDKDGKITAQGQKVNKVLVDGEEFFGDDPTLVTKNLRSDMIDKVQLYDKKSDQATFTGIDDGEKSKTINLKLKEDKKNGYFGKLKSGIGTKDFYQNQATVNVFKGKQKYAAYGSIGNTNEPMGYNISFGSVDYSDDGGMMISMDGGDDFSMGGGGTGISVTRTGGLHYENKWKDKYGINTNYKLNSVNTEGETNSLSINALPGKTNTAASNQKSDSFSFNQKLDGTMTMQIDSSSTLKVSVSGSLKNSNSTDIYESSTQREDNTFLNKGTRTINNEGDDKGFNTTALWTKKFRKTGRTVSVNFKQSLNQTTGTGYLNSTNKFFDEQDQQDSIAYVDQLKTNNTLKSSFNTNTTYSEPISKTLSLVLNYGLSLNNSRSDKKSFNKNTEGEYQNLDRQYSNNFKLAQLTNNGGLNFIYRKDKSTVNFGTRLTAVSFKQYDIYQDSTLKRNFINWSPQVNYTYSISRATALRVNYNGTTQQPGIEQIQPYRANTDPLYIVLGNPNLKPAFNNNVSLSYHSFKILSEQILMINGGFGFTSDAITSNTITDEAGKTTIQSINLSDKTPINFQLNVSTGRKIKKTHLNIEANMSGNYSYNISNNSLNTSKSFNYSFGPRIQRHNEKYEIMLSLIPSYNTSSTSLLGVQTNNDSYGANGNFDLMLRLPGKIELNTNGDYQYTGKSQAFKDSQNRLIWNASINKKFLKTESLNLSLTGKDLLNQNSGFSRSVYNNTINQSNYTTIQRYFMLSLTWDFNKMGGL</sequence>
<feature type="domain" description="Outer membrane protein beta-barrel" evidence="5">
    <location>
        <begin position="449"/>
        <end position="906"/>
    </location>
</feature>
<evidence type="ECO:0000256" key="4">
    <source>
        <dbReference type="SAM" id="SignalP"/>
    </source>
</evidence>
<dbReference type="Gene3D" id="2.40.170.20">
    <property type="entry name" value="TonB-dependent receptor, beta-barrel domain"/>
    <property type="match status" value="1"/>
</dbReference>
<dbReference type="Pfam" id="PF13620">
    <property type="entry name" value="CarboxypepD_reg"/>
    <property type="match status" value="1"/>
</dbReference>
<organism evidence="6 7">
    <name type="scientific">Pedobacter nyackensis</name>
    <dbReference type="NCBI Taxonomy" id="475255"/>
    <lineage>
        <taxon>Bacteria</taxon>
        <taxon>Pseudomonadati</taxon>
        <taxon>Bacteroidota</taxon>
        <taxon>Sphingobacteriia</taxon>
        <taxon>Sphingobacteriales</taxon>
        <taxon>Sphingobacteriaceae</taxon>
        <taxon>Pedobacter</taxon>
    </lineage>
</organism>
<dbReference type="Pfam" id="PF14905">
    <property type="entry name" value="OMP_b-brl_3"/>
    <property type="match status" value="1"/>
</dbReference>
<evidence type="ECO:0000313" key="6">
    <source>
        <dbReference type="EMBL" id="SMC72161.1"/>
    </source>
</evidence>
<name>A0A1W2BH15_9SPHI</name>
<dbReference type="AlphaFoldDB" id="A0A1W2BH15"/>